<feature type="region of interest" description="Disordered" evidence="1">
    <location>
        <begin position="40"/>
        <end position="93"/>
    </location>
</feature>
<sequence length="93" mass="10221">GWRLIGKDKKSNSSKQKDPQDVDMCSQSDTTLLTAYDATDQSIADYSTPQPQTKRRTSSRKRAKSKGKGKRKDGGGKGAGAVGLFRGQRETEW</sequence>
<dbReference type="EMBL" id="KQ249453">
    <property type="protein sequence ID" value="KNC71124.1"/>
    <property type="molecule type" value="Genomic_DNA"/>
</dbReference>
<feature type="non-terminal residue" evidence="2">
    <location>
        <position position="1"/>
    </location>
</feature>
<name>A0A0L0F3E8_9EUKA</name>
<evidence type="ECO:0000256" key="1">
    <source>
        <dbReference type="SAM" id="MobiDB-lite"/>
    </source>
</evidence>
<feature type="region of interest" description="Disordered" evidence="1">
    <location>
        <begin position="1"/>
        <end position="25"/>
    </location>
</feature>
<accession>A0A0L0F3E8</accession>
<evidence type="ECO:0000313" key="2">
    <source>
        <dbReference type="EMBL" id="KNC71124.1"/>
    </source>
</evidence>
<dbReference type="RefSeq" id="XP_014145026.1">
    <property type="nucleotide sequence ID" value="XM_014289551.1"/>
</dbReference>
<feature type="compositionally biased region" description="Polar residues" evidence="1">
    <location>
        <begin position="41"/>
        <end position="52"/>
    </location>
</feature>
<dbReference type="GeneID" id="25916844"/>
<feature type="compositionally biased region" description="Basic residues" evidence="1">
    <location>
        <begin position="53"/>
        <end position="71"/>
    </location>
</feature>
<proteinExistence type="predicted"/>
<dbReference type="Proteomes" id="UP000054560">
    <property type="component" value="Unassembled WGS sequence"/>
</dbReference>
<keyword evidence="3" id="KW-1185">Reference proteome</keyword>
<organism evidence="2 3">
    <name type="scientific">Sphaeroforma arctica JP610</name>
    <dbReference type="NCBI Taxonomy" id="667725"/>
    <lineage>
        <taxon>Eukaryota</taxon>
        <taxon>Ichthyosporea</taxon>
        <taxon>Ichthyophonida</taxon>
        <taxon>Sphaeroforma</taxon>
    </lineage>
</organism>
<protein>
    <submittedName>
        <fullName evidence="2">Uncharacterized protein</fullName>
    </submittedName>
</protein>
<reference evidence="2 3" key="1">
    <citation type="submission" date="2011-02" db="EMBL/GenBank/DDBJ databases">
        <title>The Genome Sequence of Sphaeroforma arctica JP610.</title>
        <authorList>
            <consortium name="The Broad Institute Genome Sequencing Platform"/>
            <person name="Russ C."/>
            <person name="Cuomo C."/>
            <person name="Young S.K."/>
            <person name="Zeng Q."/>
            <person name="Gargeya S."/>
            <person name="Alvarado L."/>
            <person name="Berlin A."/>
            <person name="Chapman S.B."/>
            <person name="Chen Z."/>
            <person name="Freedman E."/>
            <person name="Gellesch M."/>
            <person name="Goldberg J."/>
            <person name="Griggs A."/>
            <person name="Gujja S."/>
            <person name="Heilman E."/>
            <person name="Heiman D."/>
            <person name="Howarth C."/>
            <person name="Mehta T."/>
            <person name="Neiman D."/>
            <person name="Pearson M."/>
            <person name="Roberts A."/>
            <person name="Saif S."/>
            <person name="Shea T."/>
            <person name="Shenoy N."/>
            <person name="Sisk P."/>
            <person name="Stolte C."/>
            <person name="Sykes S."/>
            <person name="White J."/>
            <person name="Yandava C."/>
            <person name="Burger G."/>
            <person name="Gray M.W."/>
            <person name="Holland P.W.H."/>
            <person name="King N."/>
            <person name="Lang F.B.F."/>
            <person name="Roger A.J."/>
            <person name="Ruiz-Trillo I."/>
            <person name="Haas B."/>
            <person name="Nusbaum C."/>
            <person name="Birren B."/>
        </authorList>
    </citation>
    <scope>NUCLEOTIDE SEQUENCE [LARGE SCALE GENOMIC DNA]</scope>
    <source>
        <strain evidence="2 3">JP610</strain>
    </source>
</reference>
<gene>
    <name evidence="2" type="ORF">SARC_16340</name>
</gene>
<evidence type="ECO:0000313" key="3">
    <source>
        <dbReference type="Proteomes" id="UP000054560"/>
    </source>
</evidence>
<feature type="compositionally biased region" description="Basic and acidic residues" evidence="1">
    <location>
        <begin position="1"/>
        <end position="20"/>
    </location>
</feature>
<dbReference type="AlphaFoldDB" id="A0A0L0F3E8"/>